<dbReference type="EMBL" id="PDJZ01000003">
    <property type="protein sequence ID" value="RXJ84957.1"/>
    <property type="molecule type" value="Genomic_DNA"/>
</dbReference>
<organism evidence="1 2">
    <name type="scientific">Arcobacter cloacae</name>
    <dbReference type="NCBI Taxonomy" id="1054034"/>
    <lineage>
        <taxon>Bacteria</taxon>
        <taxon>Pseudomonadati</taxon>
        <taxon>Campylobacterota</taxon>
        <taxon>Epsilonproteobacteria</taxon>
        <taxon>Campylobacterales</taxon>
        <taxon>Arcobacteraceae</taxon>
        <taxon>Arcobacter</taxon>
    </lineage>
</organism>
<comment type="caution">
    <text evidence="1">The sequence shown here is derived from an EMBL/GenBank/DDBJ whole genome shotgun (WGS) entry which is preliminary data.</text>
</comment>
<protein>
    <submittedName>
        <fullName evidence="1">Uncharacterized protein</fullName>
    </submittedName>
</protein>
<evidence type="ECO:0000313" key="1">
    <source>
        <dbReference type="EMBL" id="RXJ84957.1"/>
    </source>
</evidence>
<gene>
    <name evidence="1" type="ORF">CRU90_03100</name>
</gene>
<evidence type="ECO:0000313" key="2">
    <source>
        <dbReference type="Proteomes" id="UP000290870"/>
    </source>
</evidence>
<accession>A0A4Q0ZEV1</accession>
<dbReference type="OrthoDB" id="5344679at2"/>
<proteinExistence type="predicted"/>
<dbReference type="AlphaFoldDB" id="A0A4Q0ZEV1"/>
<sequence length="63" mass="7520">MNIECRFLQKAIVDKNYVCFSYENKSYKNVKPLKLNNENRLTSDKGVFEFGKIRKLVVLKEKF</sequence>
<reference evidence="1 2" key="1">
    <citation type="submission" date="2017-10" db="EMBL/GenBank/DDBJ databases">
        <title>Genomics of the genus Arcobacter.</title>
        <authorList>
            <person name="Perez-Cataluna A."/>
            <person name="Figueras M.J."/>
        </authorList>
    </citation>
    <scope>NUCLEOTIDE SEQUENCE [LARGE SCALE GENOMIC DNA]</scope>
    <source>
        <strain evidence="1 2">F26</strain>
    </source>
</reference>
<dbReference type="RefSeq" id="WP_128985818.1">
    <property type="nucleotide sequence ID" value="NZ_PDJZ01000003.1"/>
</dbReference>
<dbReference type="Proteomes" id="UP000290870">
    <property type="component" value="Unassembled WGS sequence"/>
</dbReference>
<name>A0A4Q0ZEV1_9BACT</name>